<dbReference type="VEuPathDB" id="TrichDB:TRFO_40136"/>
<dbReference type="GeneID" id="94847728"/>
<dbReference type="Proteomes" id="UP000179807">
    <property type="component" value="Unassembled WGS sequence"/>
</dbReference>
<evidence type="ECO:0000313" key="10">
    <source>
        <dbReference type="EMBL" id="OHS93595.1"/>
    </source>
</evidence>
<dbReference type="GO" id="GO:0016757">
    <property type="term" value="F:glycosyltransferase activity"/>
    <property type="evidence" value="ECO:0007669"/>
    <property type="project" value="UniProtKB-KW"/>
</dbReference>
<sequence>MKWRYHQIKCFGFFTLIITFSIFIPIVAKNSIFTEHICDFISIVESDEYNVTVTFQKALNHLTKRKIKDVFAFETNIYDEHLLISGKQAKLIFLTDSQLILTFPFPFITKYKGKLKCKTRKSTNVFPINVSITQFSNVFNFSQMKCFGRNYLNRYCDGRNIGLSNKTYYFYSPIIYSFPHNFICLSGRSPPFDRPETHLKGNSIIVSNSFPTSSSIKKVKNIAYIFGRFYNSAMLWHMIYDNLVPLYSTIITVEGYLHYKIIKNNRHLILSDDEYDSFMNLFKSLTLKPIKHIDMIQSPLLFTRVVIGLQKLESNIHSERDPDAMFRFKYNYNNETGKGLRAAVLEHFGINPIIIENQIMKKPLIIIQTRDKNTSMNQREITNIQELIALINKTCNFCEVKQIDYGKIDFREQIYLSSIASVIIGQHGSGLSHVAWMHPSQEKRKTYLLEILPYMYNCRDWYKSAANLANVEYYSYMPENEPKNAFFSEKSKEKMTKWCWNHQNYCDTFDCHDVLRDQNIEVELETFSIILKNILNEINYSH</sequence>
<keyword evidence="2" id="KW-0328">Glycosyltransferase</keyword>
<dbReference type="GO" id="GO:0016020">
    <property type="term" value="C:membrane"/>
    <property type="evidence" value="ECO:0007669"/>
    <property type="project" value="UniProtKB-SubCell"/>
</dbReference>
<dbReference type="PANTHER" id="PTHR20961">
    <property type="entry name" value="GLYCOSYLTRANSFERASE"/>
    <property type="match status" value="1"/>
</dbReference>
<dbReference type="InterPro" id="IPR049625">
    <property type="entry name" value="Glyco_transf_61_cat"/>
</dbReference>
<evidence type="ECO:0000256" key="7">
    <source>
        <dbReference type="ARBA" id="ARBA00023180"/>
    </source>
</evidence>
<dbReference type="EMBL" id="MLAK01001387">
    <property type="protein sequence ID" value="OHS93595.1"/>
    <property type="molecule type" value="Genomic_DNA"/>
</dbReference>
<comment type="caution">
    <text evidence="10">The sequence shown here is derived from an EMBL/GenBank/DDBJ whole genome shotgun (WGS) entry which is preliminary data.</text>
</comment>
<reference evidence="10" key="1">
    <citation type="submission" date="2016-10" db="EMBL/GenBank/DDBJ databases">
        <authorList>
            <person name="Benchimol M."/>
            <person name="Almeida L.G."/>
            <person name="Vasconcelos A.T."/>
            <person name="Perreira-Neves A."/>
            <person name="Rosa I.A."/>
            <person name="Tasca T."/>
            <person name="Bogo M.R."/>
            <person name="de Souza W."/>
        </authorList>
    </citation>
    <scope>NUCLEOTIDE SEQUENCE [LARGE SCALE GENOMIC DNA]</scope>
    <source>
        <strain evidence="10">K</strain>
    </source>
</reference>
<dbReference type="Pfam" id="PF04577">
    <property type="entry name" value="Glyco_transf_61"/>
    <property type="match status" value="1"/>
</dbReference>
<gene>
    <name evidence="10" type="ORF">TRFO_40136</name>
</gene>
<feature type="transmembrane region" description="Helical" evidence="8">
    <location>
        <begin position="12"/>
        <end position="28"/>
    </location>
</feature>
<evidence type="ECO:0000256" key="8">
    <source>
        <dbReference type="SAM" id="Phobius"/>
    </source>
</evidence>
<dbReference type="PANTHER" id="PTHR20961:SF38">
    <property type="entry name" value="PROTEIN O-LINKED-MANNOSE BETA-1,4-N-ACETYLGLUCOSAMINYLTRANSFERASE 2"/>
    <property type="match status" value="1"/>
</dbReference>
<protein>
    <recommendedName>
        <fullName evidence="9">Glycosyltransferase 61 catalytic domain-containing protein</fullName>
    </recommendedName>
</protein>
<feature type="domain" description="Glycosyltransferase 61 catalytic" evidence="9">
    <location>
        <begin position="352"/>
        <end position="440"/>
    </location>
</feature>
<evidence type="ECO:0000256" key="2">
    <source>
        <dbReference type="ARBA" id="ARBA00022676"/>
    </source>
</evidence>
<accession>A0A1J4J7G0</accession>
<dbReference type="AlphaFoldDB" id="A0A1J4J7G0"/>
<evidence type="ECO:0000256" key="5">
    <source>
        <dbReference type="ARBA" id="ARBA00022989"/>
    </source>
</evidence>
<evidence type="ECO:0000256" key="6">
    <source>
        <dbReference type="ARBA" id="ARBA00023136"/>
    </source>
</evidence>
<dbReference type="OrthoDB" id="529273at2759"/>
<keyword evidence="11" id="KW-1185">Reference proteome</keyword>
<comment type="subcellular location">
    <subcellularLocation>
        <location evidence="1">Membrane</location>
        <topology evidence="1">Single-pass membrane protein</topology>
    </subcellularLocation>
</comment>
<evidence type="ECO:0000259" key="9">
    <source>
        <dbReference type="Pfam" id="PF04577"/>
    </source>
</evidence>
<dbReference type="RefSeq" id="XP_068346732.1">
    <property type="nucleotide sequence ID" value="XM_068513024.1"/>
</dbReference>
<keyword evidence="3" id="KW-0808">Transferase</keyword>
<evidence type="ECO:0000256" key="4">
    <source>
        <dbReference type="ARBA" id="ARBA00022692"/>
    </source>
</evidence>
<keyword evidence="4 8" id="KW-0812">Transmembrane</keyword>
<name>A0A1J4J7G0_9EUKA</name>
<keyword evidence="7" id="KW-0325">Glycoprotein</keyword>
<organism evidence="10 11">
    <name type="scientific">Tritrichomonas foetus</name>
    <dbReference type="NCBI Taxonomy" id="1144522"/>
    <lineage>
        <taxon>Eukaryota</taxon>
        <taxon>Metamonada</taxon>
        <taxon>Parabasalia</taxon>
        <taxon>Tritrichomonadida</taxon>
        <taxon>Tritrichomonadidae</taxon>
        <taxon>Tritrichomonas</taxon>
    </lineage>
</organism>
<evidence type="ECO:0000256" key="3">
    <source>
        <dbReference type="ARBA" id="ARBA00022679"/>
    </source>
</evidence>
<keyword evidence="6 8" id="KW-0472">Membrane</keyword>
<proteinExistence type="predicted"/>
<evidence type="ECO:0000256" key="1">
    <source>
        <dbReference type="ARBA" id="ARBA00004167"/>
    </source>
</evidence>
<keyword evidence="5 8" id="KW-1133">Transmembrane helix</keyword>
<dbReference type="InterPro" id="IPR007657">
    <property type="entry name" value="Glycosyltransferase_61"/>
</dbReference>
<evidence type="ECO:0000313" key="11">
    <source>
        <dbReference type="Proteomes" id="UP000179807"/>
    </source>
</evidence>